<evidence type="ECO:0000256" key="1">
    <source>
        <dbReference type="SAM" id="MobiDB-lite"/>
    </source>
</evidence>
<accession>A0A0E2BCZ9</accession>
<name>A0A0E2BCZ9_9LEPT</name>
<organism evidence="2 3">
    <name type="scientific">Leptospira kirschneri str. H1</name>
    <dbReference type="NCBI Taxonomy" id="1049966"/>
    <lineage>
        <taxon>Bacteria</taxon>
        <taxon>Pseudomonadati</taxon>
        <taxon>Spirochaetota</taxon>
        <taxon>Spirochaetia</taxon>
        <taxon>Leptospirales</taxon>
        <taxon>Leptospiraceae</taxon>
        <taxon>Leptospira</taxon>
    </lineage>
</organism>
<feature type="region of interest" description="Disordered" evidence="1">
    <location>
        <begin position="1"/>
        <end position="20"/>
    </location>
</feature>
<dbReference type="AlphaFoldDB" id="A0A0E2BCZ9"/>
<protein>
    <submittedName>
        <fullName evidence="2">Uncharacterized protein</fullName>
    </submittedName>
</protein>
<proteinExistence type="predicted"/>
<dbReference type="EMBL" id="AHMY02000051">
    <property type="protein sequence ID" value="EKO15046.1"/>
    <property type="molecule type" value="Genomic_DNA"/>
</dbReference>
<sequence>MPVSIETNAEKKATPERLKKENDASFRTLLNLKNSLFSS</sequence>
<gene>
    <name evidence="2" type="ORF">LEP1GSC081_1667</name>
</gene>
<reference evidence="2 3" key="1">
    <citation type="submission" date="2012-10" db="EMBL/GenBank/DDBJ databases">
        <authorList>
            <person name="Harkins D.M."/>
            <person name="Durkin A.S."/>
            <person name="Brinkac L.M."/>
            <person name="Selengut J.D."/>
            <person name="Sanka R."/>
            <person name="DePew J."/>
            <person name="Purushe J."/>
            <person name="Peacock S.J."/>
            <person name="Thaipadungpanit J."/>
            <person name="Wuthiekanun V.W."/>
            <person name="Day N.P."/>
            <person name="Vinetz J.M."/>
            <person name="Sutton G.G."/>
            <person name="Nelson W.C."/>
            <person name="Fouts D.E."/>
        </authorList>
    </citation>
    <scope>NUCLEOTIDE SEQUENCE [LARGE SCALE GENOMIC DNA]</scope>
    <source>
        <strain evidence="2 3">H1</strain>
    </source>
</reference>
<feature type="compositionally biased region" description="Basic and acidic residues" evidence="1">
    <location>
        <begin position="8"/>
        <end position="20"/>
    </location>
</feature>
<evidence type="ECO:0000313" key="3">
    <source>
        <dbReference type="Proteomes" id="UP000006253"/>
    </source>
</evidence>
<comment type="caution">
    <text evidence="2">The sequence shown here is derived from an EMBL/GenBank/DDBJ whole genome shotgun (WGS) entry which is preliminary data.</text>
</comment>
<evidence type="ECO:0000313" key="2">
    <source>
        <dbReference type="EMBL" id="EKO15046.1"/>
    </source>
</evidence>
<dbReference type="Proteomes" id="UP000006253">
    <property type="component" value="Unassembled WGS sequence"/>
</dbReference>